<evidence type="ECO:0000313" key="1">
    <source>
        <dbReference type="EMBL" id="CBL02461.1"/>
    </source>
</evidence>
<reference evidence="1 2" key="2">
    <citation type="submission" date="2010-03" db="EMBL/GenBank/DDBJ databases">
        <authorList>
            <person name="Pajon A."/>
        </authorList>
    </citation>
    <scope>NUCLEOTIDE SEQUENCE [LARGE SCALE GENOMIC DNA]</scope>
    <source>
        <strain evidence="1 2">SL3/3</strain>
    </source>
</reference>
<dbReference type="KEGG" id="fpa:FPR_22820"/>
<dbReference type="PATRIC" id="fig|657322.3.peg.2188"/>
<name>D4KC98_9FIRM</name>
<dbReference type="RefSeq" id="WP_015537982.1">
    <property type="nucleotide sequence ID" value="NC_021020.1"/>
</dbReference>
<accession>D4KC98</accession>
<reference evidence="1 2" key="1">
    <citation type="submission" date="2010-03" db="EMBL/GenBank/DDBJ databases">
        <title>The genome sequence of Faecalibacterium prausnitzii SL3/3.</title>
        <authorList>
            <consortium name="metaHIT consortium -- http://www.metahit.eu/"/>
            <person name="Pajon A."/>
            <person name="Turner K."/>
            <person name="Parkhill J."/>
            <person name="Duncan S."/>
            <person name="Flint H."/>
        </authorList>
    </citation>
    <scope>NUCLEOTIDE SEQUENCE [LARGE SCALE GENOMIC DNA]</scope>
    <source>
        <strain evidence="1 2">SL3/3</strain>
    </source>
</reference>
<dbReference type="AlphaFoldDB" id="D4KC98"/>
<sequence length="187" mass="22245">MAIVNGFDTKELRYILFGDRGYEIYKENDFYYLSNGYVLVKCDFDVIVKTLADLPELKIPNNGYGYKFNEEDGWSNSDITMLHKYFEYVNPSRCSYWEKFHDVKEFRRIQHKEIRGCCEYSYPCIVCEMDNKNKALLNEKYTNILAKAKKWGWFAECKDSLSCVHFMNKQNTLEAWICPIRYKEGAI</sequence>
<dbReference type="HOGENOM" id="CLU_1445667_0_0_9"/>
<protein>
    <submittedName>
        <fullName evidence="1">Uncharacterized protein</fullName>
    </submittedName>
</protein>
<gene>
    <name evidence="1" type="ORF">FPR_22820</name>
</gene>
<evidence type="ECO:0000313" key="2">
    <source>
        <dbReference type="Proteomes" id="UP000007059"/>
    </source>
</evidence>
<dbReference type="EMBL" id="FP929046">
    <property type="protein sequence ID" value="CBL02461.1"/>
    <property type="molecule type" value="Genomic_DNA"/>
</dbReference>
<organism evidence="1 2">
    <name type="scientific">Faecalibacterium prausnitzii SL3/3</name>
    <dbReference type="NCBI Taxonomy" id="657322"/>
    <lineage>
        <taxon>Bacteria</taxon>
        <taxon>Bacillati</taxon>
        <taxon>Bacillota</taxon>
        <taxon>Clostridia</taxon>
        <taxon>Eubacteriales</taxon>
        <taxon>Oscillospiraceae</taxon>
        <taxon>Faecalibacterium</taxon>
    </lineage>
</organism>
<proteinExistence type="predicted"/>
<dbReference type="Proteomes" id="UP000007059">
    <property type="component" value="Chromosome"/>
</dbReference>